<gene>
    <name evidence="4" type="ORF">C7Y71_006165</name>
</gene>
<dbReference type="InterPro" id="IPR050570">
    <property type="entry name" value="Cell_wall_metabolism_enzyme"/>
</dbReference>
<dbReference type="SUPFAM" id="SSF51261">
    <property type="entry name" value="Duplicated hybrid motif"/>
    <property type="match status" value="1"/>
</dbReference>
<feature type="domain" description="M23ase beta-sheet core" evidence="3">
    <location>
        <begin position="382"/>
        <end position="471"/>
    </location>
</feature>
<feature type="compositionally biased region" description="Basic residues" evidence="2">
    <location>
        <begin position="112"/>
        <end position="125"/>
    </location>
</feature>
<evidence type="ECO:0000313" key="5">
    <source>
        <dbReference type="Proteomes" id="UP000249375"/>
    </source>
</evidence>
<dbReference type="GO" id="GO:0004222">
    <property type="term" value="F:metalloendopeptidase activity"/>
    <property type="evidence" value="ECO:0007669"/>
    <property type="project" value="TreeGrafter"/>
</dbReference>
<dbReference type="EMBL" id="CP033459">
    <property type="protein sequence ID" value="QFQ12631.1"/>
    <property type="molecule type" value="Genomic_DNA"/>
</dbReference>
<dbReference type="CDD" id="cd12797">
    <property type="entry name" value="M23_peptidase"/>
    <property type="match status" value="1"/>
</dbReference>
<feature type="compositionally biased region" description="Polar residues" evidence="2">
    <location>
        <begin position="270"/>
        <end position="293"/>
    </location>
</feature>
<protein>
    <submittedName>
        <fullName evidence="4">M23 family metallopeptidase</fullName>
    </submittedName>
</protein>
<evidence type="ECO:0000256" key="2">
    <source>
        <dbReference type="SAM" id="MobiDB-lite"/>
    </source>
</evidence>
<evidence type="ECO:0000256" key="1">
    <source>
        <dbReference type="ARBA" id="ARBA00022729"/>
    </source>
</evidence>
<feature type="compositionally biased region" description="Low complexity" evidence="2">
    <location>
        <begin position="1"/>
        <end position="10"/>
    </location>
</feature>
<feature type="region of interest" description="Disordered" evidence="2">
    <location>
        <begin position="270"/>
        <end position="328"/>
    </location>
</feature>
<dbReference type="InterPro" id="IPR016047">
    <property type="entry name" value="M23ase_b-sheet_dom"/>
</dbReference>
<dbReference type="PANTHER" id="PTHR21666:SF289">
    <property type="entry name" value="L-ALA--D-GLU ENDOPEPTIDASE"/>
    <property type="match status" value="1"/>
</dbReference>
<accession>A0A5P8E6M6</accession>
<dbReference type="OrthoDB" id="9815884at2"/>
<dbReference type="AlphaFoldDB" id="A0A5P8E6M6"/>
<dbReference type="InterPro" id="IPR011055">
    <property type="entry name" value="Dup_hybrid_motif"/>
</dbReference>
<feature type="region of interest" description="Disordered" evidence="2">
    <location>
        <begin position="1"/>
        <end position="40"/>
    </location>
</feature>
<dbReference type="Gene3D" id="2.70.70.10">
    <property type="entry name" value="Glucose Permease (Domain IIA)"/>
    <property type="match status" value="1"/>
</dbReference>
<proteinExistence type="predicted"/>
<dbReference type="Proteomes" id="UP000249375">
    <property type="component" value="Chromosome"/>
</dbReference>
<feature type="compositionally biased region" description="Polar residues" evidence="2">
    <location>
        <begin position="23"/>
        <end position="33"/>
    </location>
</feature>
<feature type="compositionally biased region" description="Low complexity" evidence="2">
    <location>
        <begin position="55"/>
        <end position="72"/>
    </location>
</feature>
<organism evidence="4 5">
    <name type="scientific">Pseudoprevotella muciniphila</name>
    <dbReference type="NCBI Taxonomy" id="2133944"/>
    <lineage>
        <taxon>Bacteria</taxon>
        <taxon>Pseudomonadati</taxon>
        <taxon>Bacteroidota</taxon>
        <taxon>Bacteroidia</taxon>
        <taxon>Bacteroidales</taxon>
        <taxon>Prevotellaceae</taxon>
        <taxon>Pseudoprevotella</taxon>
    </lineage>
</organism>
<feature type="compositionally biased region" description="Basic residues" evidence="2">
    <location>
        <begin position="294"/>
        <end position="312"/>
    </location>
</feature>
<feature type="region of interest" description="Disordered" evidence="2">
    <location>
        <begin position="167"/>
        <end position="186"/>
    </location>
</feature>
<feature type="compositionally biased region" description="Low complexity" evidence="2">
    <location>
        <begin position="80"/>
        <end position="96"/>
    </location>
</feature>
<evidence type="ECO:0000313" key="4">
    <source>
        <dbReference type="EMBL" id="QFQ12631.1"/>
    </source>
</evidence>
<dbReference type="PANTHER" id="PTHR21666">
    <property type="entry name" value="PEPTIDASE-RELATED"/>
    <property type="match status" value="1"/>
</dbReference>
<reference evidence="4 5" key="1">
    <citation type="submission" date="2018-11" db="EMBL/GenBank/DDBJ databases">
        <authorList>
            <person name="Na S.W."/>
            <person name="Baik M."/>
        </authorList>
    </citation>
    <scope>NUCLEOTIDE SEQUENCE [LARGE SCALE GENOMIC DNA]</scope>
    <source>
        <strain evidence="4 5">E39</strain>
    </source>
</reference>
<name>A0A5P8E6M6_9BACT</name>
<dbReference type="Pfam" id="PF01551">
    <property type="entry name" value="Peptidase_M23"/>
    <property type="match status" value="1"/>
</dbReference>
<feature type="region of interest" description="Disordered" evidence="2">
    <location>
        <begin position="55"/>
        <end position="130"/>
    </location>
</feature>
<evidence type="ECO:0000259" key="3">
    <source>
        <dbReference type="Pfam" id="PF01551"/>
    </source>
</evidence>
<sequence length="477" mass="55460">MSQNLQQRLSLSRRRSKIPYLSKSLQISQSPQPSRKRLSLPNLPLSRSQRLSQNHPLLSLLRQPSLQPSKSQQPRRRPLPLRSHLLNPNLPLSRSQRLSQNHPLLSLPLNRSRQHSRNQQPRRRPLPLPNLLLSKNYPLLSLQHNRKRLQPQNLQYSRSQPRLLNQQHSKNQLHHKSLPRHLNQQPSRNRQQLLNRLHNKRQAAQVRKQTIQSLLLNRNQLPSRSLQISQCPQPSRNRQQLLNRLHNKRQTTQARKQTIQSLLLNRKQLPSRSLLRTQNLRSKNKSLSPPSQRLTKRCNRRKVTNLQQRRKKQIESPITPVQSQPEDTKPIYRQADDSKQELSGGFAANKGRLPVPVTGKYAITKRFGSYNVSGLSNIILDNKGIDIVTDGGHARCVYDGTVSTIFSISNYYNVIVRHGNYLTMYCNLSNVKVKEGQRVKTRQELGKIAKDSNGKHTLHFQIRRETEKLNPEQWISK</sequence>
<keyword evidence="5" id="KW-1185">Reference proteome</keyword>
<keyword evidence="1" id="KW-0732">Signal</keyword>
<dbReference type="KEGG" id="alq:C7Y71_006165"/>